<accession>A0A1F6E0U9</accession>
<protein>
    <submittedName>
        <fullName evidence="2">Uncharacterized protein</fullName>
    </submittedName>
</protein>
<evidence type="ECO:0000313" key="3">
    <source>
        <dbReference type="Proteomes" id="UP000178572"/>
    </source>
</evidence>
<evidence type="ECO:0000313" key="2">
    <source>
        <dbReference type="EMBL" id="OGG67325.1"/>
    </source>
</evidence>
<organism evidence="2 3">
    <name type="scientific">Candidatus Kaiserbacteria bacterium RIFCSPHIGHO2_02_FULL_59_21</name>
    <dbReference type="NCBI Taxonomy" id="1798500"/>
    <lineage>
        <taxon>Bacteria</taxon>
        <taxon>Candidatus Kaiseribacteriota</taxon>
    </lineage>
</organism>
<gene>
    <name evidence="2" type="ORF">A3C21_00440</name>
</gene>
<feature type="region of interest" description="Disordered" evidence="1">
    <location>
        <begin position="184"/>
        <end position="218"/>
    </location>
</feature>
<proteinExistence type="predicted"/>
<name>A0A1F6E0U9_9BACT</name>
<comment type="caution">
    <text evidence="2">The sequence shown here is derived from an EMBL/GenBank/DDBJ whole genome shotgun (WGS) entry which is preliminary data.</text>
</comment>
<dbReference type="EMBL" id="MFLN01000015">
    <property type="protein sequence ID" value="OGG67325.1"/>
    <property type="molecule type" value="Genomic_DNA"/>
</dbReference>
<reference evidence="2 3" key="1">
    <citation type="journal article" date="2016" name="Nat. Commun.">
        <title>Thousands of microbial genomes shed light on interconnected biogeochemical processes in an aquifer system.</title>
        <authorList>
            <person name="Anantharaman K."/>
            <person name="Brown C.T."/>
            <person name="Hug L.A."/>
            <person name="Sharon I."/>
            <person name="Castelle C.J."/>
            <person name="Probst A.J."/>
            <person name="Thomas B.C."/>
            <person name="Singh A."/>
            <person name="Wilkins M.J."/>
            <person name="Karaoz U."/>
            <person name="Brodie E.L."/>
            <person name="Williams K.H."/>
            <person name="Hubbard S.S."/>
            <person name="Banfield J.F."/>
        </authorList>
    </citation>
    <scope>NUCLEOTIDE SEQUENCE [LARGE SCALE GENOMIC DNA]</scope>
</reference>
<evidence type="ECO:0000256" key="1">
    <source>
        <dbReference type="SAM" id="MobiDB-lite"/>
    </source>
</evidence>
<feature type="region of interest" description="Disordered" evidence="1">
    <location>
        <begin position="98"/>
        <end position="119"/>
    </location>
</feature>
<dbReference type="Proteomes" id="UP000178572">
    <property type="component" value="Unassembled WGS sequence"/>
</dbReference>
<dbReference type="AlphaFoldDB" id="A0A1F6E0U9"/>
<sequence>MSSQVTFPKENPDTYELIARLSGRPLAQGVQTKTRAQVGTKVVDPVSGAPRLQLDPGEDASVVRSPGRAAAGFVENVRDVISGISDFFVSMFSPRGSGSESLAAEAEGKEAEAGSSAGERTRLVLNAEPEGNILVPGDPTFVLKEVPEGIVLLQYRDPFRGPAPSAPGSGSAAPTPAETIAAIAEGPPSASGGETALAEDAPAPRSEISALGDTTAPDLVAERPEEPAGVVATIRKTVGDALSAVGAGIKAGLSRLFSWF</sequence>